<evidence type="ECO:0000259" key="8">
    <source>
        <dbReference type="Pfam" id="PF11701"/>
    </source>
</evidence>
<keyword evidence="4" id="KW-0517">Myogenesis</keyword>
<keyword evidence="10" id="KW-1185">Reference proteome</keyword>
<evidence type="ECO:0000256" key="2">
    <source>
        <dbReference type="ARBA" id="ARBA00022473"/>
    </source>
</evidence>
<dbReference type="GO" id="GO:0051879">
    <property type="term" value="F:Hsp90 protein binding"/>
    <property type="evidence" value="ECO:0007669"/>
    <property type="project" value="TreeGrafter"/>
</dbReference>
<keyword evidence="6" id="KW-0143">Chaperone</keyword>
<dbReference type="EMBL" id="QNGE01005780">
    <property type="protein sequence ID" value="KAA3671804.1"/>
    <property type="molecule type" value="Genomic_DNA"/>
</dbReference>
<dbReference type="Proteomes" id="UP000324629">
    <property type="component" value="Unassembled WGS sequence"/>
</dbReference>
<dbReference type="Pfam" id="PF11701">
    <property type="entry name" value="UNC45-central"/>
    <property type="match status" value="1"/>
</dbReference>
<dbReference type="GO" id="GO:0048471">
    <property type="term" value="C:perinuclear region of cytoplasm"/>
    <property type="evidence" value="ECO:0007669"/>
    <property type="project" value="UniProtKB-SubCell"/>
</dbReference>
<dbReference type="InterPro" id="IPR011989">
    <property type="entry name" value="ARM-like"/>
</dbReference>
<dbReference type="SUPFAM" id="SSF48371">
    <property type="entry name" value="ARM repeat"/>
    <property type="match status" value="2"/>
</dbReference>
<dbReference type="Gene3D" id="1.25.10.10">
    <property type="entry name" value="Leucine-rich Repeat Variant"/>
    <property type="match status" value="2"/>
</dbReference>
<gene>
    <name evidence="9" type="ORF">DEA37_0010248</name>
</gene>
<dbReference type="SMART" id="SM00028">
    <property type="entry name" value="TPR"/>
    <property type="match status" value="3"/>
</dbReference>
<dbReference type="InterPro" id="IPR019734">
    <property type="entry name" value="TPR_rpt"/>
</dbReference>
<evidence type="ECO:0000313" key="10">
    <source>
        <dbReference type="Proteomes" id="UP000324629"/>
    </source>
</evidence>
<name>A0A5J4N8E5_9TREM</name>
<dbReference type="GO" id="GO:0007517">
    <property type="term" value="P:muscle organ development"/>
    <property type="evidence" value="ECO:0007669"/>
    <property type="project" value="UniProtKB-KW"/>
</dbReference>
<dbReference type="InterPro" id="IPR011990">
    <property type="entry name" value="TPR-like_helical_dom_sf"/>
</dbReference>
<keyword evidence="3" id="KW-0963">Cytoplasm</keyword>
<comment type="subcellular location">
    <subcellularLocation>
        <location evidence="1">Cytoplasm</location>
        <location evidence="1">Perinuclear region</location>
    </subcellularLocation>
</comment>
<dbReference type="SUPFAM" id="SSF48452">
    <property type="entry name" value="TPR-like"/>
    <property type="match status" value="1"/>
</dbReference>
<dbReference type="PANTHER" id="PTHR45994:SF1">
    <property type="entry name" value="FI21225P1"/>
    <property type="match status" value="1"/>
</dbReference>
<evidence type="ECO:0000256" key="3">
    <source>
        <dbReference type="ARBA" id="ARBA00022490"/>
    </source>
</evidence>
<dbReference type="GO" id="GO:0030154">
    <property type="term" value="P:cell differentiation"/>
    <property type="evidence" value="ECO:0007669"/>
    <property type="project" value="UniProtKB-KW"/>
</dbReference>
<comment type="caution">
    <text evidence="9">The sequence shown here is derived from an EMBL/GenBank/DDBJ whole genome shotgun (WGS) entry which is preliminary data.</text>
</comment>
<feature type="repeat" description="TPR" evidence="7">
    <location>
        <begin position="43"/>
        <end position="76"/>
    </location>
</feature>
<organism evidence="9 10">
    <name type="scientific">Paragonimus westermani</name>
    <dbReference type="NCBI Taxonomy" id="34504"/>
    <lineage>
        <taxon>Eukaryota</taxon>
        <taxon>Metazoa</taxon>
        <taxon>Spiralia</taxon>
        <taxon>Lophotrochozoa</taxon>
        <taxon>Platyhelminthes</taxon>
        <taxon>Trematoda</taxon>
        <taxon>Digenea</taxon>
        <taxon>Plagiorchiida</taxon>
        <taxon>Troglotremata</taxon>
        <taxon>Troglotrematidae</taxon>
        <taxon>Paragonimus</taxon>
    </lineage>
</organism>
<feature type="repeat" description="TPR" evidence="7">
    <location>
        <begin position="77"/>
        <end position="110"/>
    </location>
</feature>
<protein>
    <submittedName>
        <fullName evidence="9">Protein unc-45</fullName>
    </submittedName>
</protein>
<sequence>MDSVLPMKDRANKLFRNGHFREAITLYDQCLLALDLDDRSLRCVLYSNKSQAYLKLEDYENAVCSATEALKINPTEPKALFRRAQAFEKLGKFQQALEDSRKLIQLEPGNIASQNLARHIEMVLTTRVLEANSLPVRIKTMFHIVQTETSNVEKTEQALKNLTALIAENGPTAASLVWSNPSFSVLFDLCNGPARKLTIAAHCLMAHTFDHHPDRCMHILNHLTAQYFVDRMFSRQADESLETCRFLNSLLEGLTQLKAYQKAKDASSQCKSDETAKVAPTVHPKFKLDPTVEKPVLEILQCLFRATNSGRLAASVRDYILEMLIRFVPSEKGIGWSTKFVQLEGLVDRLLEVAGAAGTSAISGWRSKRVREAVTVLETQPADNTPEQTCLHTSPNTRMIVACLLAKLWDDLTSDKARDAFTSLCSDFILDLFSDPFLETKVDAASVIGTLFLGPHELGASILSRPGILEGLFLLTQCPNMLYQVVALDTIILATQKKQQCLTLVTKAVPMLQKLYKSKNDGIKIRALVALCKFGAAGGSDATVKSLTEGSASSLMRACRRLLLGIEQREPDVDDIAAVHQALPEISENGELVLNEPSDAEEEDTTPAVANVQRVSRKPLPKSQTSLAQLKGSETIRWAIEGLAYLSLNAEVKQEIVEDKEIISTLFHLAELDLKECGFALASVLAHLTNSLPRNTIEPEMVELAKFTKQHIPEEHPLDGEQPVRKRRQLLMDAGLSIALYNLTMIMANGPVGAQGGLRELISRLYLCASEEVSNRGRLVQAGASKALMNLALKSNTDAGKSIAAQALARLTITTDPSVTFPGQRSLELVRPLLHLIAPECDALQNFEGLLALTNLASLDDRHRHRIMAERGVPLIDHHLFEEHPMLRRAAVECVANMAQFHAFVVACGGKLPLDDKDLGSKLPYLASSTERVKLLVLYCCEFDDLALVRAAVGALATMSYDPGIISRITSVRFSPCLNLHSTLLCSSWFETMQTLAGHDVSAIQHRAAHLLRNMILHGERSFCEYICRSNMLEVIMSLSQLPDLSPDESLAPDMIILNPGVAADQLRNMTQADRKHTRECASEALRQLQQYGLVERAPPTSNGHK</sequence>
<accession>A0A5J4N8E5</accession>
<dbReference type="AlphaFoldDB" id="A0A5J4N8E5"/>
<evidence type="ECO:0000256" key="7">
    <source>
        <dbReference type="PROSITE-ProRule" id="PRU00339"/>
    </source>
</evidence>
<dbReference type="Pfam" id="PF13181">
    <property type="entry name" value="TPR_8"/>
    <property type="match status" value="2"/>
</dbReference>
<evidence type="ECO:0000256" key="4">
    <source>
        <dbReference type="ARBA" id="ARBA00022541"/>
    </source>
</evidence>
<evidence type="ECO:0000256" key="1">
    <source>
        <dbReference type="ARBA" id="ARBA00004556"/>
    </source>
</evidence>
<feature type="domain" description="UNC-45/Cro1/She4 central" evidence="8">
    <location>
        <begin position="390"/>
        <end position="533"/>
    </location>
</feature>
<proteinExistence type="predicted"/>
<reference evidence="9 10" key="1">
    <citation type="journal article" date="2019" name="Gigascience">
        <title>Whole-genome sequence of the oriental lung fluke Paragonimus westermani.</title>
        <authorList>
            <person name="Oey H."/>
            <person name="Zakrzewski M."/>
            <person name="Narain K."/>
            <person name="Devi K.R."/>
            <person name="Agatsuma T."/>
            <person name="Nawaratna S."/>
            <person name="Gobert G.N."/>
            <person name="Jones M.K."/>
            <person name="Ragan M.A."/>
            <person name="McManus D.P."/>
            <person name="Krause L."/>
        </authorList>
    </citation>
    <scope>NUCLEOTIDE SEQUENCE [LARGE SCALE GENOMIC DNA]</scope>
    <source>
        <strain evidence="9 10">IND2009</strain>
    </source>
</reference>
<keyword evidence="5" id="KW-0221">Differentiation</keyword>
<dbReference type="Gene3D" id="1.25.40.10">
    <property type="entry name" value="Tetratricopeptide repeat domain"/>
    <property type="match status" value="1"/>
</dbReference>
<evidence type="ECO:0000313" key="9">
    <source>
        <dbReference type="EMBL" id="KAA3671804.1"/>
    </source>
</evidence>
<evidence type="ECO:0000256" key="6">
    <source>
        <dbReference type="ARBA" id="ARBA00023186"/>
    </source>
</evidence>
<dbReference type="PROSITE" id="PS50005">
    <property type="entry name" value="TPR"/>
    <property type="match status" value="2"/>
</dbReference>
<dbReference type="InterPro" id="IPR024660">
    <property type="entry name" value="UCS_central_dom"/>
</dbReference>
<keyword evidence="7" id="KW-0802">TPR repeat</keyword>
<dbReference type="InterPro" id="IPR016024">
    <property type="entry name" value="ARM-type_fold"/>
</dbReference>
<dbReference type="PANTHER" id="PTHR45994">
    <property type="entry name" value="FI21225P1"/>
    <property type="match status" value="1"/>
</dbReference>
<keyword evidence="2" id="KW-0217">Developmental protein</keyword>
<evidence type="ECO:0000256" key="5">
    <source>
        <dbReference type="ARBA" id="ARBA00022782"/>
    </source>
</evidence>